<name>A0A8T9INP6_SALET</name>
<proteinExistence type="predicted"/>
<evidence type="ECO:0000313" key="1">
    <source>
        <dbReference type="EMBL" id="UNO35771.1"/>
    </source>
</evidence>
<gene>
    <name evidence="1" type="ORF">MOV10_09430</name>
</gene>
<reference evidence="1" key="1">
    <citation type="submission" date="2022-03" db="EMBL/GenBank/DDBJ databases">
        <title>Genome Sequence of a New Salmonella enterica Strain (Salmonella Abeokuta) isolated from Poultry Feed in Nigeria.</title>
        <authorList>
            <person name="Fagbamila I."/>
            <person name="Barco L."/>
            <person name="Monorella C."/>
            <person name="Beld M.V.D."/>
            <person name="Mooijman K."/>
            <person name="Hernandez-Segura A."/>
            <person name="Orsini M."/>
            <person name="Ajayi O."/>
            <person name="Ngulukun S."/>
            <person name="Jambalang A.-R."/>
            <person name="Sati N."/>
            <person name="Emmennaa P."/>
            <person name="Ankeli P."/>
            <person name="Muhammad M."/>
        </authorList>
    </citation>
    <scope>NUCLEOTIDE SEQUENCE</scope>
    <source>
        <strain evidence="1">OG19FER4</strain>
    </source>
</reference>
<dbReference type="EMBL" id="CP093445">
    <property type="protein sequence ID" value="UNO35771.1"/>
    <property type="molecule type" value="Genomic_DNA"/>
</dbReference>
<sequence>MTNNSNFTKEQLIKRLEKQIDINATIIERLSDDSSAMSVLAVETATMDMKILDIALSALTASERPPEDCGAQTSWKAFLASILREID</sequence>
<accession>A0A8T9INP6</accession>
<organism evidence="1">
    <name type="scientific">Salmonella enterica subsp. enterica serovar Abeokuta</name>
    <dbReference type="NCBI Taxonomy" id="2926665"/>
    <lineage>
        <taxon>Bacteria</taxon>
        <taxon>Pseudomonadati</taxon>
        <taxon>Pseudomonadota</taxon>
        <taxon>Gammaproteobacteria</taxon>
        <taxon>Enterobacterales</taxon>
        <taxon>Enterobacteriaceae</taxon>
        <taxon>Salmonella</taxon>
    </lineage>
</organism>
<dbReference type="AlphaFoldDB" id="A0A8T9INP6"/>
<protein>
    <submittedName>
        <fullName evidence="1">Uncharacterized protein</fullName>
    </submittedName>
</protein>
<dbReference type="RefSeq" id="WP_242105965.1">
    <property type="nucleotide sequence ID" value="NZ_CP093445.1"/>
</dbReference>